<dbReference type="InterPro" id="IPR006128">
    <property type="entry name" value="Lipoprotein_PsaA-like"/>
</dbReference>
<evidence type="ECO:0000313" key="6">
    <source>
        <dbReference type="EMBL" id="RCJ40007.1"/>
    </source>
</evidence>
<evidence type="ECO:0000256" key="1">
    <source>
        <dbReference type="ARBA" id="ARBA00011028"/>
    </source>
</evidence>
<evidence type="ECO:0000256" key="2">
    <source>
        <dbReference type="ARBA" id="ARBA00022448"/>
    </source>
</evidence>
<dbReference type="InterPro" id="IPR006129">
    <property type="entry name" value="AdhesinB"/>
</dbReference>
<evidence type="ECO:0000313" key="7">
    <source>
        <dbReference type="Proteomes" id="UP000252085"/>
    </source>
</evidence>
<gene>
    <name evidence="6" type="ORF">A6769_05490</name>
</gene>
<dbReference type="Proteomes" id="UP000252085">
    <property type="component" value="Unassembled WGS sequence"/>
</dbReference>
<dbReference type="Pfam" id="PF01297">
    <property type="entry name" value="ZnuA"/>
    <property type="match status" value="1"/>
</dbReference>
<name>A0A367RTT6_NOSPU</name>
<dbReference type="Gene3D" id="3.40.50.1980">
    <property type="entry name" value="Nitrogenase molybdenum iron protein domain"/>
    <property type="match status" value="2"/>
</dbReference>
<comment type="caution">
    <text evidence="6">The sequence shown here is derived from an EMBL/GenBank/DDBJ whole genome shotgun (WGS) entry which is preliminary data.</text>
</comment>
<protein>
    <submittedName>
        <fullName evidence="6">ABC transporter substrate-binding protein</fullName>
    </submittedName>
</protein>
<comment type="similarity">
    <text evidence="1 4">Belongs to the bacterial solute-binding protein 9 family.</text>
</comment>
<dbReference type="GO" id="GO:0007155">
    <property type="term" value="P:cell adhesion"/>
    <property type="evidence" value="ECO:0007669"/>
    <property type="project" value="InterPro"/>
</dbReference>
<dbReference type="InterPro" id="IPR050492">
    <property type="entry name" value="Bact_metal-bind_prot9"/>
</dbReference>
<dbReference type="PANTHER" id="PTHR42953:SF3">
    <property type="entry name" value="HIGH-AFFINITY ZINC UPTAKE SYSTEM PROTEIN ZNUA"/>
    <property type="match status" value="1"/>
</dbReference>
<proteinExistence type="inferred from homology"/>
<dbReference type="AlphaFoldDB" id="A0A367RTT6"/>
<accession>A0A367RTT6</accession>
<evidence type="ECO:0000256" key="4">
    <source>
        <dbReference type="RuleBase" id="RU003512"/>
    </source>
</evidence>
<keyword evidence="3" id="KW-0732">Signal</keyword>
<sequence length="351" mass="38402">MTEVEQASVLRRNIVIVNCREIRTGKQRSGILSIIALLMLSMTTGCSQSNPNQGTTSEQSPQAQEAASTSQPQSGKTKVVATFLPIYLFTKAVAGDVADVEILVPPGTEVHEYQATPGNVKAIATAKVLVKNGLGLEEFLEGTVKNAQNPKLTEIDASIGIKPLNEISPVVKTTPDEKDQEHSQGNPHVWLDPVLVKQQVTNIRDGLIAADPANKATYEANATAYIKELESLNSEFQQTLQKNPTCTFITFHDAFPYLAKRYNLKQVAVVQIPEDQLSPTDVQNAVNAVKKYKVKALFSEPGVDNKLLNSLSKDLKLNLRTLDSLETGETDPQHYFKAMKANLQTLETSCK</sequence>
<dbReference type="GO" id="GO:0046872">
    <property type="term" value="F:metal ion binding"/>
    <property type="evidence" value="ECO:0007669"/>
    <property type="project" value="InterPro"/>
</dbReference>
<dbReference type="InterPro" id="IPR006127">
    <property type="entry name" value="ZnuA-like"/>
</dbReference>
<feature type="region of interest" description="Disordered" evidence="5">
    <location>
        <begin position="47"/>
        <end position="74"/>
    </location>
</feature>
<dbReference type="GO" id="GO:0030001">
    <property type="term" value="P:metal ion transport"/>
    <property type="evidence" value="ECO:0007669"/>
    <property type="project" value="InterPro"/>
</dbReference>
<reference evidence="6 7" key="1">
    <citation type="submission" date="2016-04" db="EMBL/GenBank/DDBJ databases">
        <authorList>
            <person name="Evans L.H."/>
            <person name="Alamgir A."/>
            <person name="Owens N."/>
            <person name="Weber N.D."/>
            <person name="Virtaneva K."/>
            <person name="Barbian K."/>
            <person name="Babar A."/>
            <person name="Rosenke K."/>
        </authorList>
    </citation>
    <scope>NUCLEOTIDE SEQUENCE [LARGE SCALE GENOMIC DNA]</scope>
    <source>
        <strain evidence="6">NIES-2108</strain>
    </source>
</reference>
<keyword evidence="2 4" id="KW-0813">Transport</keyword>
<dbReference type="SUPFAM" id="SSF53807">
    <property type="entry name" value="Helical backbone' metal receptor"/>
    <property type="match status" value="1"/>
</dbReference>
<evidence type="ECO:0000256" key="3">
    <source>
        <dbReference type="ARBA" id="ARBA00022729"/>
    </source>
</evidence>
<dbReference type="PANTHER" id="PTHR42953">
    <property type="entry name" value="HIGH-AFFINITY ZINC UPTAKE SYSTEM PROTEIN ZNUA-RELATED"/>
    <property type="match status" value="1"/>
</dbReference>
<dbReference type="EMBL" id="LXQE01000085">
    <property type="protein sequence ID" value="RCJ40007.1"/>
    <property type="molecule type" value="Genomic_DNA"/>
</dbReference>
<evidence type="ECO:0000256" key="5">
    <source>
        <dbReference type="SAM" id="MobiDB-lite"/>
    </source>
</evidence>
<dbReference type="CDD" id="cd01017">
    <property type="entry name" value="AdcA"/>
    <property type="match status" value="1"/>
</dbReference>
<dbReference type="PRINTS" id="PR00691">
    <property type="entry name" value="ADHESINB"/>
</dbReference>
<dbReference type="PRINTS" id="PR00690">
    <property type="entry name" value="ADHESNFAMILY"/>
</dbReference>
<organism evidence="6 7">
    <name type="scientific">Nostoc punctiforme NIES-2108</name>
    <dbReference type="NCBI Taxonomy" id="1356359"/>
    <lineage>
        <taxon>Bacteria</taxon>
        <taxon>Bacillati</taxon>
        <taxon>Cyanobacteriota</taxon>
        <taxon>Cyanophyceae</taxon>
        <taxon>Nostocales</taxon>
        <taxon>Nostocaceae</taxon>
        <taxon>Nostoc</taxon>
    </lineage>
</organism>